<organism evidence="1 2">
    <name type="scientific">Mesorhizobium delmotii</name>
    <dbReference type="NCBI Taxonomy" id="1631247"/>
    <lineage>
        <taxon>Bacteria</taxon>
        <taxon>Pseudomonadati</taxon>
        <taxon>Pseudomonadota</taxon>
        <taxon>Alphaproteobacteria</taxon>
        <taxon>Hyphomicrobiales</taxon>
        <taxon>Phyllobacteriaceae</taxon>
        <taxon>Mesorhizobium</taxon>
    </lineage>
</organism>
<sequence length="144" mass="15656">MGRHKRPNPLVKTSNAVATGTSTVTDLRTGAGLMIAVIISPLGFVDLVSEGVERVPPHLVEPGTHLAETMRVDMVDIAGAARLGADQPCLLQHLQMMRDRGLRHRQGSSEVRHRTRPFGHKLEYLSARGVGQCDHTCIIISHGL</sequence>
<keyword evidence="2" id="KW-1185">Reference proteome</keyword>
<evidence type="ECO:0000313" key="1">
    <source>
        <dbReference type="EMBL" id="SJM28416.1"/>
    </source>
</evidence>
<protein>
    <submittedName>
        <fullName evidence="1">Uncharacterized protein</fullName>
    </submittedName>
</protein>
<dbReference type="EMBL" id="FUIG01000013">
    <property type="protein sequence ID" value="SJM28416.1"/>
    <property type="molecule type" value="Genomic_DNA"/>
</dbReference>
<name>A0A2P9ABB8_9HYPH</name>
<reference evidence="2" key="1">
    <citation type="submission" date="2016-12" db="EMBL/GenBank/DDBJ databases">
        <authorList>
            <person name="Brunel B."/>
        </authorList>
    </citation>
    <scope>NUCLEOTIDE SEQUENCE [LARGE SCALE GENOMIC DNA]</scope>
</reference>
<evidence type="ECO:0000313" key="2">
    <source>
        <dbReference type="Proteomes" id="UP000245698"/>
    </source>
</evidence>
<gene>
    <name evidence="1" type="ORF">BQ8482_110346</name>
</gene>
<dbReference type="AlphaFoldDB" id="A0A2P9ABB8"/>
<dbReference type="Proteomes" id="UP000245698">
    <property type="component" value="Unassembled WGS sequence"/>
</dbReference>
<proteinExistence type="predicted"/>
<accession>A0A2P9ABB8</accession>